<comment type="similarity">
    <text evidence="1">Belongs to the RutC family.</text>
</comment>
<dbReference type="InterPro" id="IPR035959">
    <property type="entry name" value="RutC-like_sf"/>
</dbReference>
<dbReference type="Proteomes" id="UP000317715">
    <property type="component" value="Unassembled WGS sequence"/>
</dbReference>
<dbReference type="RefSeq" id="WP_141283203.1">
    <property type="nucleotide sequence ID" value="NZ_BAAAWK010000001.1"/>
</dbReference>
<comment type="caution">
    <text evidence="2">The sequence shown here is derived from an EMBL/GenBank/DDBJ whole genome shotgun (WGS) entry which is preliminary data.</text>
</comment>
<proteinExistence type="inferred from homology"/>
<dbReference type="GeneID" id="97299729"/>
<dbReference type="PANTHER" id="PTHR11803:SF58">
    <property type="entry name" value="PROTEIN HMF1-RELATED"/>
    <property type="match status" value="1"/>
</dbReference>
<dbReference type="AlphaFoldDB" id="A0A4Y3NJN8"/>
<protein>
    <submittedName>
        <fullName evidence="2">Endoribonuclease L-PSP</fullName>
    </submittedName>
</protein>
<dbReference type="Pfam" id="PF01042">
    <property type="entry name" value="Ribonuc_L-PSP"/>
    <property type="match status" value="1"/>
</dbReference>
<reference evidence="2 3" key="1">
    <citation type="submission" date="2019-06" db="EMBL/GenBank/DDBJ databases">
        <title>Whole genome shotgun sequence of Paenarthrobacter aurescens NBRC 12136.</title>
        <authorList>
            <person name="Hosoyama A."/>
            <person name="Uohara A."/>
            <person name="Ohji S."/>
            <person name="Ichikawa N."/>
        </authorList>
    </citation>
    <scope>NUCLEOTIDE SEQUENCE [LARGE SCALE GENOMIC DNA]</scope>
    <source>
        <strain evidence="2 3">NBRC 12136</strain>
    </source>
</reference>
<evidence type="ECO:0000256" key="1">
    <source>
        <dbReference type="ARBA" id="ARBA00010552"/>
    </source>
</evidence>
<name>A0A4Y3NJN8_PAEAU</name>
<dbReference type="InterPro" id="IPR006175">
    <property type="entry name" value="YjgF/YER057c/UK114"/>
</dbReference>
<evidence type="ECO:0000313" key="3">
    <source>
        <dbReference type="Proteomes" id="UP000317715"/>
    </source>
</evidence>
<dbReference type="SUPFAM" id="SSF55298">
    <property type="entry name" value="YjgF-like"/>
    <property type="match status" value="1"/>
</dbReference>
<dbReference type="OrthoDB" id="8684161at2"/>
<sequence>MNPRTIERLAGIPGQAPAVGPFSPAVIANGFVFTSGQIPAITGLDHQPDTFEGQVRQTIQNLAGVLEAAGSSLEHVVKVNTYLTSQDQLEEYNRVYVEYFGTAKPARTTVCVSLWGVSLEIECIAVLAQKVPAQKPEVTP</sequence>
<keyword evidence="3" id="KW-1185">Reference proteome</keyword>
<organism evidence="2 3">
    <name type="scientific">Paenarthrobacter aurescens</name>
    <name type="common">Arthrobacter aurescens</name>
    <dbReference type="NCBI Taxonomy" id="43663"/>
    <lineage>
        <taxon>Bacteria</taxon>
        <taxon>Bacillati</taxon>
        <taxon>Actinomycetota</taxon>
        <taxon>Actinomycetes</taxon>
        <taxon>Micrococcales</taxon>
        <taxon>Micrococcaceae</taxon>
        <taxon>Paenarthrobacter</taxon>
    </lineage>
</organism>
<evidence type="ECO:0000313" key="2">
    <source>
        <dbReference type="EMBL" id="GEB18929.1"/>
    </source>
</evidence>
<accession>A0A4Y3NJN8</accession>
<dbReference type="PANTHER" id="PTHR11803">
    <property type="entry name" value="2-IMINOBUTANOATE/2-IMINOPROPANOATE DEAMINASE RIDA"/>
    <property type="match status" value="1"/>
</dbReference>
<dbReference type="GO" id="GO:0005829">
    <property type="term" value="C:cytosol"/>
    <property type="evidence" value="ECO:0007669"/>
    <property type="project" value="TreeGrafter"/>
</dbReference>
<dbReference type="GO" id="GO:0019239">
    <property type="term" value="F:deaminase activity"/>
    <property type="evidence" value="ECO:0007669"/>
    <property type="project" value="TreeGrafter"/>
</dbReference>
<dbReference type="CDD" id="cd00448">
    <property type="entry name" value="YjgF_YER057c_UK114_family"/>
    <property type="match status" value="1"/>
</dbReference>
<gene>
    <name evidence="2" type="ORF">AAU01_16840</name>
</gene>
<dbReference type="EMBL" id="BJMD01000009">
    <property type="protein sequence ID" value="GEB18929.1"/>
    <property type="molecule type" value="Genomic_DNA"/>
</dbReference>
<dbReference type="Gene3D" id="3.30.1330.40">
    <property type="entry name" value="RutC-like"/>
    <property type="match status" value="1"/>
</dbReference>